<dbReference type="EMBL" id="CAXAMN010015358">
    <property type="protein sequence ID" value="CAK9045594.1"/>
    <property type="molecule type" value="Genomic_DNA"/>
</dbReference>
<keyword evidence="3" id="KW-1185">Reference proteome</keyword>
<reference evidence="1 3" key="1">
    <citation type="submission" date="2024-02" db="EMBL/GenBank/DDBJ databases">
        <authorList>
            <person name="Chen Y."/>
            <person name="Shah S."/>
            <person name="Dougan E. K."/>
            <person name="Thang M."/>
            <person name="Chan C."/>
        </authorList>
    </citation>
    <scope>NUCLEOTIDE SEQUENCE [LARGE SCALE GENOMIC DNA]</scope>
</reference>
<evidence type="ECO:0000313" key="2">
    <source>
        <dbReference type="EMBL" id="CAK9045620.1"/>
    </source>
</evidence>
<sequence length="490" mass="55424">MGEALIDKLYSFHFIFTWILAIIVAVNWCYIFKLALPEYSELLAPWAIYTVLVTFLMPFVKMSLLRMQQQDGWGRKMKICQTLLISMTGTVVGTSWAGLVALVFPYVSDFHAPGPVGLTLALAVTLVFIMVQAALERALYDMSDGTFNAVSFDIILNSLWSSLGYFWNSAPYAARVFLETSIRFCVERELHDVHQVWNRFLVTFHKRNRRPKKPAEFMVRLLLEDQRKGPKHKFQTIQDQMNGRPDEVDNNGPGYRPLLVKAILTLSLCLVVLYFIPEPLETGHQRRLGWHRRRLWIAVKMMATIIPSYAVTDAGFYFGTQLVATKTGSEALGLCTAFAYAILMTWLVMSLARKVQWQPQGVYAGRLLGLGSWLVCYAWWYPWQEVLYQIQGYGLWNLNLDSSVEEAFQVLLTLVGALFFTILLGISLARLVDCRCLLGGSPVDSARLKELTSQDLQLRAFLERLGLAQSSDLSSLQLSPVVSTGEVGAD</sequence>
<dbReference type="EMBL" id="CAXAMN010015369">
    <property type="protein sequence ID" value="CAK9045620.1"/>
    <property type="molecule type" value="Genomic_DNA"/>
</dbReference>
<accession>A0ABP0M5Z5</accession>
<gene>
    <name evidence="1" type="ORF">CCMP2556_LOCUS23800</name>
    <name evidence="2" type="ORF">CCMP2556_LOCUS23805</name>
</gene>
<dbReference type="Proteomes" id="UP001642484">
    <property type="component" value="Unassembled WGS sequence"/>
</dbReference>
<comment type="caution">
    <text evidence="1">The sequence shown here is derived from an EMBL/GenBank/DDBJ whole genome shotgun (WGS) entry which is preliminary data.</text>
</comment>
<name>A0ABP0M5Z5_9DINO</name>
<protein>
    <submittedName>
        <fullName evidence="1">Uncharacterized protein</fullName>
    </submittedName>
</protein>
<proteinExistence type="predicted"/>
<evidence type="ECO:0000313" key="1">
    <source>
        <dbReference type="EMBL" id="CAK9045594.1"/>
    </source>
</evidence>
<organism evidence="1 3">
    <name type="scientific">Durusdinium trenchii</name>
    <dbReference type="NCBI Taxonomy" id="1381693"/>
    <lineage>
        <taxon>Eukaryota</taxon>
        <taxon>Sar</taxon>
        <taxon>Alveolata</taxon>
        <taxon>Dinophyceae</taxon>
        <taxon>Suessiales</taxon>
        <taxon>Symbiodiniaceae</taxon>
        <taxon>Durusdinium</taxon>
    </lineage>
</organism>
<evidence type="ECO:0000313" key="3">
    <source>
        <dbReference type="Proteomes" id="UP001642484"/>
    </source>
</evidence>